<evidence type="ECO:0000313" key="8">
    <source>
        <dbReference type="EMBL" id="ADB17872.1"/>
    </source>
</evidence>
<dbReference type="SUPFAM" id="SSF88659">
    <property type="entry name" value="Sigma3 and sigma4 domains of RNA polymerase sigma factors"/>
    <property type="match status" value="1"/>
</dbReference>
<dbReference type="eggNOG" id="COG1595">
    <property type="taxonomic scope" value="Bacteria"/>
</dbReference>
<dbReference type="InterPro" id="IPR013324">
    <property type="entry name" value="RNA_pol_sigma_r3/r4-like"/>
</dbReference>
<dbReference type="GO" id="GO:0006352">
    <property type="term" value="P:DNA-templated transcription initiation"/>
    <property type="evidence" value="ECO:0007669"/>
    <property type="project" value="InterPro"/>
</dbReference>
<dbReference type="PANTHER" id="PTHR43133">
    <property type="entry name" value="RNA POLYMERASE ECF-TYPE SIGMA FACTO"/>
    <property type="match status" value="1"/>
</dbReference>
<evidence type="ECO:0000259" key="6">
    <source>
        <dbReference type="Pfam" id="PF04542"/>
    </source>
</evidence>
<dbReference type="NCBIfam" id="TIGR02937">
    <property type="entry name" value="sigma70-ECF"/>
    <property type="match status" value="1"/>
</dbReference>
<keyword evidence="9" id="KW-1185">Reference proteome</keyword>
<dbReference type="GO" id="GO:0016987">
    <property type="term" value="F:sigma factor activity"/>
    <property type="evidence" value="ECO:0007669"/>
    <property type="project" value="UniProtKB-KW"/>
</dbReference>
<feature type="domain" description="RNA polymerase sigma factor 70 region 4 type 2" evidence="7">
    <location>
        <begin position="108"/>
        <end position="159"/>
    </location>
</feature>
<keyword evidence="3" id="KW-0731">Sigma factor</keyword>
<proteinExistence type="inferred from homology"/>
<dbReference type="InterPro" id="IPR013249">
    <property type="entry name" value="RNA_pol_sigma70_r4_t2"/>
</dbReference>
<keyword evidence="5" id="KW-0804">Transcription</keyword>
<dbReference type="Pfam" id="PF08281">
    <property type="entry name" value="Sigma70_r4_2"/>
    <property type="match status" value="1"/>
</dbReference>
<evidence type="ECO:0000259" key="7">
    <source>
        <dbReference type="Pfam" id="PF08281"/>
    </source>
</evidence>
<dbReference type="Gene3D" id="1.10.10.10">
    <property type="entry name" value="Winged helix-like DNA-binding domain superfamily/Winged helix DNA-binding domain"/>
    <property type="match status" value="1"/>
</dbReference>
<evidence type="ECO:0000256" key="5">
    <source>
        <dbReference type="ARBA" id="ARBA00023163"/>
    </source>
</evidence>
<organism evidence="8 9">
    <name type="scientific">Pirellula staleyi (strain ATCC 27377 / DSM 6068 / ICPB 4128)</name>
    <name type="common">Pirella staleyi</name>
    <dbReference type="NCBI Taxonomy" id="530564"/>
    <lineage>
        <taxon>Bacteria</taxon>
        <taxon>Pseudomonadati</taxon>
        <taxon>Planctomycetota</taxon>
        <taxon>Planctomycetia</taxon>
        <taxon>Pirellulales</taxon>
        <taxon>Pirellulaceae</taxon>
        <taxon>Pirellula</taxon>
    </lineage>
</organism>
<evidence type="ECO:0000256" key="1">
    <source>
        <dbReference type="ARBA" id="ARBA00010641"/>
    </source>
</evidence>
<dbReference type="InterPro" id="IPR039425">
    <property type="entry name" value="RNA_pol_sigma-70-like"/>
</dbReference>
<evidence type="ECO:0000313" key="9">
    <source>
        <dbReference type="Proteomes" id="UP000001887"/>
    </source>
</evidence>
<dbReference type="STRING" id="530564.Psta_3208"/>
<dbReference type="PANTHER" id="PTHR43133:SF8">
    <property type="entry name" value="RNA POLYMERASE SIGMA FACTOR HI_1459-RELATED"/>
    <property type="match status" value="1"/>
</dbReference>
<dbReference type="InterPro" id="IPR014284">
    <property type="entry name" value="RNA_pol_sigma-70_dom"/>
</dbReference>
<dbReference type="CDD" id="cd06171">
    <property type="entry name" value="Sigma70_r4"/>
    <property type="match status" value="1"/>
</dbReference>
<evidence type="ECO:0000256" key="4">
    <source>
        <dbReference type="ARBA" id="ARBA00023125"/>
    </source>
</evidence>
<sequence>MVDVTQAIRDHFSRIHRAAMVLSGNPWDADDLAQETFLILARQGNEFEGRSSLYTWLYGILLNLDRRERRRSGVRRRKLQVLWDQEPSVEKTSPPATAAVEVAEWKNSLWARVALLPDGQRQALVLRFSEGLRYEEIAVVLSCPLGTVKSRIFHGLAALKRLLETDADHSATIPAFPQEDISHAM</sequence>
<comment type="similarity">
    <text evidence="1">Belongs to the sigma-70 factor family. ECF subfamily.</text>
</comment>
<dbReference type="KEGG" id="psl:Psta_3208"/>
<accession>D2QX32</accession>
<reference evidence="8 9" key="1">
    <citation type="journal article" date="2009" name="Stand. Genomic Sci.">
        <title>Complete genome sequence of Pirellula staleyi type strain (ATCC 27377).</title>
        <authorList>
            <person name="Clum A."/>
            <person name="Tindall B.J."/>
            <person name="Sikorski J."/>
            <person name="Ivanova N."/>
            <person name="Mavrommatis K."/>
            <person name="Lucas S."/>
            <person name="Glavina del Rio T."/>
            <person name="Nolan M."/>
            <person name="Chen F."/>
            <person name="Tice H."/>
            <person name="Pitluck S."/>
            <person name="Cheng J.F."/>
            <person name="Chertkov O."/>
            <person name="Brettin T."/>
            <person name="Han C."/>
            <person name="Detter J.C."/>
            <person name="Kuske C."/>
            <person name="Bruce D."/>
            <person name="Goodwin L."/>
            <person name="Ovchinikova G."/>
            <person name="Pati A."/>
            <person name="Mikhailova N."/>
            <person name="Chen A."/>
            <person name="Palaniappan K."/>
            <person name="Land M."/>
            <person name="Hauser L."/>
            <person name="Chang Y.J."/>
            <person name="Jeffries C.D."/>
            <person name="Chain P."/>
            <person name="Rohde M."/>
            <person name="Goker M."/>
            <person name="Bristow J."/>
            <person name="Eisen J.A."/>
            <person name="Markowitz V."/>
            <person name="Hugenholtz P."/>
            <person name="Kyrpides N.C."/>
            <person name="Klenk H.P."/>
            <person name="Lapidus A."/>
        </authorList>
    </citation>
    <scope>NUCLEOTIDE SEQUENCE [LARGE SCALE GENOMIC DNA]</scope>
    <source>
        <strain evidence="9">ATCC 27377 / DSM 6068 / ICPB 4128</strain>
    </source>
</reference>
<dbReference type="SUPFAM" id="SSF88946">
    <property type="entry name" value="Sigma2 domain of RNA polymerase sigma factors"/>
    <property type="match status" value="1"/>
</dbReference>
<feature type="domain" description="RNA polymerase sigma-70 region 2" evidence="6">
    <location>
        <begin position="8"/>
        <end position="72"/>
    </location>
</feature>
<dbReference type="AlphaFoldDB" id="D2QX32"/>
<dbReference type="HOGENOM" id="CLU_047691_3_0_0"/>
<dbReference type="OrthoDB" id="9784272at2"/>
<gene>
    <name evidence="8" type="ordered locus">Psta_3208</name>
</gene>
<keyword evidence="4" id="KW-0238">DNA-binding</keyword>
<dbReference type="Proteomes" id="UP000001887">
    <property type="component" value="Chromosome"/>
</dbReference>
<dbReference type="Gene3D" id="1.10.1740.10">
    <property type="match status" value="1"/>
</dbReference>
<dbReference type="Pfam" id="PF04542">
    <property type="entry name" value="Sigma70_r2"/>
    <property type="match status" value="1"/>
</dbReference>
<evidence type="ECO:0000256" key="2">
    <source>
        <dbReference type="ARBA" id="ARBA00023015"/>
    </source>
</evidence>
<dbReference type="InterPro" id="IPR007627">
    <property type="entry name" value="RNA_pol_sigma70_r2"/>
</dbReference>
<evidence type="ECO:0000256" key="3">
    <source>
        <dbReference type="ARBA" id="ARBA00023082"/>
    </source>
</evidence>
<name>D2QX32_PIRSD</name>
<dbReference type="InterPro" id="IPR036388">
    <property type="entry name" value="WH-like_DNA-bd_sf"/>
</dbReference>
<dbReference type="GO" id="GO:0003677">
    <property type="term" value="F:DNA binding"/>
    <property type="evidence" value="ECO:0007669"/>
    <property type="project" value="UniProtKB-KW"/>
</dbReference>
<keyword evidence="2" id="KW-0805">Transcription regulation</keyword>
<protein>
    <submittedName>
        <fullName evidence="8">RNA polymerase, sigma-24 subunit, ECF subfamily</fullName>
    </submittedName>
</protein>
<dbReference type="EMBL" id="CP001848">
    <property type="protein sequence ID" value="ADB17872.1"/>
    <property type="molecule type" value="Genomic_DNA"/>
</dbReference>
<dbReference type="InterPro" id="IPR013325">
    <property type="entry name" value="RNA_pol_sigma_r2"/>
</dbReference>